<dbReference type="PANTHER" id="PTHR11177:SF392">
    <property type="entry name" value="HAP41P"/>
    <property type="match status" value="1"/>
</dbReference>
<evidence type="ECO:0000256" key="1">
    <source>
        <dbReference type="SAM" id="SignalP"/>
    </source>
</evidence>
<dbReference type="PANTHER" id="PTHR11177">
    <property type="entry name" value="CHITINASE"/>
    <property type="match status" value="1"/>
</dbReference>
<dbReference type="InterPro" id="IPR050314">
    <property type="entry name" value="Glycosyl_Hydrlase_18"/>
</dbReference>
<dbReference type="Proteomes" id="UP000305067">
    <property type="component" value="Unassembled WGS sequence"/>
</dbReference>
<protein>
    <submittedName>
        <fullName evidence="3">Endochitinase</fullName>
    </submittedName>
</protein>
<feature type="chain" id="PRO_5022988893" evidence="1">
    <location>
        <begin position="23"/>
        <end position="405"/>
    </location>
</feature>
<accession>A0A5C3QXI6</accession>
<feature type="signal peptide" evidence="1">
    <location>
        <begin position="1"/>
        <end position="22"/>
    </location>
</feature>
<evidence type="ECO:0000313" key="3">
    <source>
        <dbReference type="EMBL" id="TFL03084.1"/>
    </source>
</evidence>
<dbReference type="InterPro" id="IPR017853">
    <property type="entry name" value="GH"/>
</dbReference>
<evidence type="ECO:0000259" key="2">
    <source>
        <dbReference type="PROSITE" id="PS51910"/>
    </source>
</evidence>
<name>A0A5C3QXI6_9AGAR</name>
<organism evidence="3 4">
    <name type="scientific">Pterulicium gracile</name>
    <dbReference type="NCBI Taxonomy" id="1884261"/>
    <lineage>
        <taxon>Eukaryota</taxon>
        <taxon>Fungi</taxon>
        <taxon>Dikarya</taxon>
        <taxon>Basidiomycota</taxon>
        <taxon>Agaricomycotina</taxon>
        <taxon>Agaricomycetes</taxon>
        <taxon>Agaricomycetidae</taxon>
        <taxon>Agaricales</taxon>
        <taxon>Pleurotineae</taxon>
        <taxon>Pterulaceae</taxon>
        <taxon>Pterulicium</taxon>
    </lineage>
</organism>
<sequence length="405" mass="43229">MFYSLQTAILLSLSFLLSYGLAAPPSTKVASAWYAGWHSEAFPLSKVPWSKYTHLTYSFAVTTPDVHKLSFEGSNEALIPEFVATAHKNGVKASISIGGWTGSRFFSTAVGNAKNRTAFVETVVNMATKYKLDAVDFDWEYPGKQGLGCNIVSSKDVPNFLLFLQELRKNAVGSKLILTAATSISPYASDVSGFAKVLDFIAIMNYDIWGSWSPKVGPNAPLADSCAGSGNQAGSGTGAVQAWSNAGMPASQIVLGVPSYGHSFTVRPNKAFVQGSTTQLAQYPEFDAGSPPNGDAWDDGAGVDVCGNQTGPGGNWNFWGLVDGGFLTAKGEPAQGINYRFDECSKTPYVYNATRNLMVSFDNAQSFAAKGGFIKQKNLRGFATWEAGGDPNSILLDSIRKSAGW</sequence>
<dbReference type="GO" id="GO:0006032">
    <property type="term" value="P:chitin catabolic process"/>
    <property type="evidence" value="ECO:0007669"/>
    <property type="project" value="TreeGrafter"/>
</dbReference>
<keyword evidence="4" id="KW-1185">Reference proteome</keyword>
<dbReference type="SUPFAM" id="SSF51445">
    <property type="entry name" value="(Trans)glycosidases"/>
    <property type="match status" value="1"/>
</dbReference>
<dbReference type="InterPro" id="IPR029070">
    <property type="entry name" value="Chitinase_insertion_sf"/>
</dbReference>
<evidence type="ECO:0000313" key="4">
    <source>
        <dbReference type="Proteomes" id="UP000305067"/>
    </source>
</evidence>
<dbReference type="Pfam" id="PF00704">
    <property type="entry name" value="Glyco_hydro_18"/>
    <property type="match status" value="1"/>
</dbReference>
<dbReference type="GO" id="GO:0005975">
    <property type="term" value="P:carbohydrate metabolic process"/>
    <property type="evidence" value="ECO:0007669"/>
    <property type="project" value="InterPro"/>
</dbReference>
<dbReference type="AlphaFoldDB" id="A0A5C3QXI6"/>
<dbReference type="SMART" id="SM00636">
    <property type="entry name" value="Glyco_18"/>
    <property type="match status" value="1"/>
</dbReference>
<dbReference type="SUPFAM" id="SSF54556">
    <property type="entry name" value="Chitinase insertion domain"/>
    <property type="match status" value="1"/>
</dbReference>
<dbReference type="GO" id="GO:0004568">
    <property type="term" value="F:chitinase activity"/>
    <property type="evidence" value="ECO:0007669"/>
    <property type="project" value="TreeGrafter"/>
</dbReference>
<feature type="domain" description="GH18" evidence="2">
    <location>
        <begin position="28"/>
        <end position="405"/>
    </location>
</feature>
<reference evidence="3 4" key="1">
    <citation type="journal article" date="2019" name="Nat. Ecol. Evol.">
        <title>Megaphylogeny resolves global patterns of mushroom evolution.</title>
        <authorList>
            <person name="Varga T."/>
            <person name="Krizsan K."/>
            <person name="Foldi C."/>
            <person name="Dima B."/>
            <person name="Sanchez-Garcia M."/>
            <person name="Sanchez-Ramirez S."/>
            <person name="Szollosi G.J."/>
            <person name="Szarkandi J.G."/>
            <person name="Papp V."/>
            <person name="Albert L."/>
            <person name="Andreopoulos W."/>
            <person name="Angelini C."/>
            <person name="Antonin V."/>
            <person name="Barry K.W."/>
            <person name="Bougher N.L."/>
            <person name="Buchanan P."/>
            <person name="Buyck B."/>
            <person name="Bense V."/>
            <person name="Catcheside P."/>
            <person name="Chovatia M."/>
            <person name="Cooper J."/>
            <person name="Damon W."/>
            <person name="Desjardin D."/>
            <person name="Finy P."/>
            <person name="Geml J."/>
            <person name="Haridas S."/>
            <person name="Hughes K."/>
            <person name="Justo A."/>
            <person name="Karasinski D."/>
            <person name="Kautmanova I."/>
            <person name="Kiss B."/>
            <person name="Kocsube S."/>
            <person name="Kotiranta H."/>
            <person name="LaButti K.M."/>
            <person name="Lechner B.E."/>
            <person name="Liimatainen K."/>
            <person name="Lipzen A."/>
            <person name="Lukacs Z."/>
            <person name="Mihaltcheva S."/>
            <person name="Morgado L.N."/>
            <person name="Niskanen T."/>
            <person name="Noordeloos M.E."/>
            <person name="Ohm R.A."/>
            <person name="Ortiz-Santana B."/>
            <person name="Ovrebo C."/>
            <person name="Racz N."/>
            <person name="Riley R."/>
            <person name="Savchenko A."/>
            <person name="Shiryaev A."/>
            <person name="Soop K."/>
            <person name="Spirin V."/>
            <person name="Szebenyi C."/>
            <person name="Tomsovsky M."/>
            <person name="Tulloss R.E."/>
            <person name="Uehling J."/>
            <person name="Grigoriev I.V."/>
            <person name="Vagvolgyi C."/>
            <person name="Papp T."/>
            <person name="Martin F.M."/>
            <person name="Miettinen O."/>
            <person name="Hibbett D.S."/>
            <person name="Nagy L.G."/>
        </authorList>
    </citation>
    <scope>NUCLEOTIDE SEQUENCE [LARGE SCALE GENOMIC DNA]</scope>
    <source>
        <strain evidence="3 4">CBS 309.79</strain>
    </source>
</reference>
<dbReference type="GO" id="GO:0005576">
    <property type="term" value="C:extracellular region"/>
    <property type="evidence" value="ECO:0007669"/>
    <property type="project" value="TreeGrafter"/>
</dbReference>
<dbReference type="Gene3D" id="3.10.50.10">
    <property type="match status" value="1"/>
</dbReference>
<dbReference type="PROSITE" id="PS51910">
    <property type="entry name" value="GH18_2"/>
    <property type="match status" value="1"/>
</dbReference>
<dbReference type="GO" id="GO:0008061">
    <property type="term" value="F:chitin binding"/>
    <property type="evidence" value="ECO:0007669"/>
    <property type="project" value="InterPro"/>
</dbReference>
<gene>
    <name evidence="3" type="ORF">BDV98DRAFT_415320</name>
</gene>
<dbReference type="OrthoDB" id="73875at2759"/>
<proteinExistence type="predicted"/>
<dbReference type="InterPro" id="IPR011583">
    <property type="entry name" value="Chitinase_II/V-like_cat"/>
</dbReference>
<keyword evidence="1" id="KW-0732">Signal</keyword>
<dbReference type="EMBL" id="ML178821">
    <property type="protein sequence ID" value="TFL03084.1"/>
    <property type="molecule type" value="Genomic_DNA"/>
</dbReference>
<dbReference type="Gene3D" id="3.20.20.80">
    <property type="entry name" value="Glycosidases"/>
    <property type="match status" value="1"/>
</dbReference>
<dbReference type="STRING" id="1884261.A0A5C3QXI6"/>
<dbReference type="InterPro" id="IPR001223">
    <property type="entry name" value="Glyco_hydro18_cat"/>
</dbReference>